<protein>
    <submittedName>
        <fullName evidence="2">Fimbrial-like protein</fullName>
    </submittedName>
</protein>
<evidence type="ECO:0000313" key="2">
    <source>
        <dbReference type="EMBL" id="OBU02149.1"/>
    </source>
</evidence>
<comment type="caution">
    <text evidence="2">The sequence shown here is derived from an EMBL/GenBank/DDBJ whole genome shotgun (WGS) entry which is preliminary data.</text>
</comment>
<dbReference type="InterPro" id="IPR036937">
    <property type="entry name" value="Adhesion_dom_fimbrial_sf"/>
</dbReference>
<dbReference type="SUPFAM" id="SSF49401">
    <property type="entry name" value="Bacterial adhesins"/>
    <property type="match status" value="1"/>
</dbReference>
<name>A0A1B8GZA7_9GAMM</name>
<dbReference type="Gene3D" id="2.60.40.1090">
    <property type="entry name" value="Fimbrial-type adhesion domain"/>
    <property type="match status" value="1"/>
</dbReference>
<accession>A0A1B8GZA7</accession>
<dbReference type="InterPro" id="IPR008966">
    <property type="entry name" value="Adhesion_dom_sf"/>
</dbReference>
<dbReference type="GO" id="GO:0009289">
    <property type="term" value="C:pilus"/>
    <property type="evidence" value="ECO:0007669"/>
    <property type="project" value="InterPro"/>
</dbReference>
<sequence>MTPELRISALAAVLFLSLSTARADSNSQVINFNATFYGGSCEVTAPAELPFADGAPVADDSIPGDKRFRQFSVTLSGCQGYFMAPKLSVSGNTITGSGGTKLFADAASTTKGYGIRLATDGNTRFEANSNTAANGLIKAKNWPAAGSNTVTTLNGPLEFKGYLSCGTCTPATGLQGGELKATVTFAFLYD</sequence>
<feature type="chain" id="PRO_5008609144" evidence="1">
    <location>
        <begin position="24"/>
        <end position="190"/>
    </location>
</feature>
<keyword evidence="1" id="KW-0732">Signal</keyword>
<dbReference type="STRING" id="368603.AYY16_00565"/>
<feature type="signal peptide" evidence="1">
    <location>
        <begin position="1"/>
        <end position="23"/>
    </location>
</feature>
<evidence type="ECO:0000313" key="3">
    <source>
        <dbReference type="Proteomes" id="UP000092247"/>
    </source>
</evidence>
<dbReference type="GO" id="GO:0007155">
    <property type="term" value="P:cell adhesion"/>
    <property type="evidence" value="ECO:0007669"/>
    <property type="project" value="InterPro"/>
</dbReference>
<evidence type="ECO:0000256" key="1">
    <source>
        <dbReference type="SAM" id="SignalP"/>
    </source>
</evidence>
<dbReference type="AlphaFoldDB" id="A0A1B8GZA7"/>
<organism evidence="2 3">
    <name type="scientific">Morganella psychrotolerans</name>
    <dbReference type="NCBI Taxonomy" id="368603"/>
    <lineage>
        <taxon>Bacteria</taxon>
        <taxon>Pseudomonadati</taxon>
        <taxon>Pseudomonadota</taxon>
        <taxon>Gammaproteobacteria</taxon>
        <taxon>Enterobacterales</taxon>
        <taxon>Morganellaceae</taxon>
        <taxon>Morganella</taxon>
    </lineage>
</organism>
<dbReference type="Proteomes" id="UP000092247">
    <property type="component" value="Unassembled WGS sequence"/>
</dbReference>
<reference evidence="2 3" key="1">
    <citation type="submission" date="2016-06" db="EMBL/GenBank/DDBJ databases">
        <authorList>
            <person name="Kjaerup R.B."/>
            <person name="Dalgaard T.S."/>
            <person name="Juul-Madsen H.R."/>
        </authorList>
    </citation>
    <scope>NUCLEOTIDE SEQUENCE [LARGE SCALE GENOMIC DNA]</scope>
    <source>
        <strain evidence="2 3">GCSL-Mp3</strain>
    </source>
</reference>
<dbReference type="EMBL" id="LZEX01000046">
    <property type="protein sequence ID" value="OBU02149.1"/>
    <property type="molecule type" value="Genomic_DNA"/>
</dbReference>
<gene>
    <name evidence="2" type="ORF">AYY17_13815</name>
</gene>
<proteinExistence type="predicted"/>